<proteinExistence type="inferred from homology"/>
<dbReference type="GO" id="GO:0005524">
    <property type="term" value="F:ATP binding"/>
    <property type="evidence" value="ECO:0007669"/>
    <property type="project" value="UniProtKB-KW"/>
</dbReference>
<dbReference type="CDD" id="cd00293">
    <property type="entry name" value="USP-like"/>
    <property type="match status" value="2"/>
</dbReference>
<dbReference type="Gene3D" id="3.40.50.620">
    <property type="entry name" value="HUPs"/>
    <property type="match status" value="2"/>
</dbReference>
<dbReference type="SUPFAM" id="SSF52402">
    <property type="entry name" value="Adenine nucleotide alpha hydrolases-like"/>
    <property type="match status" value="2"/>
</dbReference>
<feature type="domain" description="UspA" evidence="4">
    <location>
        <begin position="9"/>
        <end position="133"/>
    </location>
</feature>
<name>A0A850PH92_9MYCO</name>
<dbReference type="Proteomes" id="UP000570517">
    <property type="component" value="Unassembled WGS sequence"/>
</dbReference>
<dbReference type="InterPro" id="IPR006015">
    <property type="entry name" value="Universal_stress_UspA"/>
</dbReference>
<dbReference type="RefSeq" id="WP_178358163.1">
    <property type="nucleotide sequence ID" value="NZ_JABFYL010000018.1"/>
</dbReference>
<comment type="caution">
    <text evidence="5">The sequence shown here is derived from an EMBL/GenBank/DDBJ whole genome shotgun (WGS) entry which is preliminary data.</text>
</comment>
<dbReference type="EMBL" id="JABFYL010000018">
    <property type="protein sequence ID" value="NVN49801.1"/>
    <property type="molecule type" value="Genomic_DNA"/>
</dbReference>
<dbReference type="Pfam" id="PF00582">
    <property type="entry name" value="Usp"/>
    <property type="match status" value="2"/>
</dbReference>
<keyword evidence="6" id="KW-1185">Reference proteome</keyword>
<protein>
    <recommendedName>
        <fullName evidence="4">UspA domain-containing protein</fullName>
    </recommendedName>
</protein>
<feature type="domain" description="UspA" evidence="4">
    <location>
        <begin position="140"/>
        <end position="279"/>
    </location>
</feature>
<evidence type="ECO:0000313" key="5">
    <source>
        <dbReference type="EMBL" id="NVN49801.1"/>
    </source>
</evidence>
<organism evidence="5 6">
    <name type="scientific">Mycolicibacterium hippocampi</name>
    <dbReference type="NCBI Taxonomy" id="659824"/>
    <lineage>
        <taxon>Bacteria</taxon>
        <taxon>Bacillati</taxon>
        <taxon>Actinomycetota</taxon>
        <taxon>Actinomycetes</taxon>
        <taxon>Mycobacteriales</taxon>
        <taxon>Mycobacteriaceae</taxon>
        <taxon>Mycolicibacterium</taxon>
    </lineage>
</organism>
<dbReference type="PANTHER" id="PTHR46268:SF27">
    <property type="entry name" value="UNIVERSAL STRESS PROTEIN RV2623"/>
    <property type="match status" value="1"/>
</dbReference>
<dbReference type="InterPro" id="IPR006016">
    <property type="entry name" value="UspA"/>
</dbReference>
<evidence type="ECO:0000259" key="4">
    <source>
        <dbReference type="Pfam" id="PF00582"/>
    </source>
</evidence>
<reference evidence="5 6" key="1">
    <citation type="submission" date="2020-05" db="EMBL/GenBank/DDBJ databases">
        <title>Draft genome sequence of Mycobacterium hippocampi DL, isolated from European seabass, Dicentrarchus labrax, reared in fish farms.</title>
        <authorList>
            <person name="Stathopoulou P."/>
            <person name="Asimakis E."/>
            <person name="Tzokas K."/>
            <person name="Batargias C."/>
            <person name="Tsiamis G."/>
        </authorList>
    </citation>
    <scope>NUCLEOTIDE SEQUENCE [LARGE SCALE GENOMIC DNA]</scope>
    <source>
        <strain evidence="5 6">DL</strain>
    </source>
</reference>
<evidence type="ECO:0000313" key="6">
    <source>
        <dbReference type="Proteomes" id="UP000570517"/>
    </source>
</evidence>
<evidence type="ECO:0000256" key="2">
    <source>
        <dbReference type="ARBA" id="ARBA00022741"/>
    </source>
</evidence>
<comment type="similarity">
    <text evidence="1">Belongs to the universal stress protein A family.</text>
</comment>
<keyword evidence="3" id="KW-0067">ATP-binding</keyword>
<dbReference type="PRINTS" id="PR01438">
    <property type="entry name" value="UNVRSLSTRESS"/>
</dbReference>
<accession>A0A850PH92</accession>
<dbReference type="AlphaFoldDB" id="A0A850PH92"/>
<dbReference type="InterPro" id="IPR014729">
    <property type="entry name" value="Rossmann-like_a/b/a_fold"/>
</dbReference>
<sequence>MGVADTPPRHILVATDLSPWAGMAVTRVAQLSREHGSVLTALLVLPAEIGEENADRAINSLEAHLADHLDGAPVDITIRRGTAAREIASAAVDCGADLVVVGAHGAHWLADAFLGSTTENLVRMSPVAVLLVKKPAEGAYRKVVLAVDTSATSADAARFASGLTPVAEHSVFHACTVVGENLLRMNGVGEEEIEELRRTSTEVVREHIARLADALPTPLKEVVITSGHPATRLVEVCHAYAADLVVVGTGARSPVSYALLGSVAQQVMRQSQSDVLVVPAVDG</sequence>
<evidence type="ECO:0000256" key="1">
    <source>
        <dbReference type="ARBA" id="ARBA00008791"/>
    </source>
</evidence>
<keyword evidence="2" id="KW-0547">Nucleotide-binding</keyword>
<dbReference type="PANTHER" id="PTHR46268">
    <property type="entry name" value="STRESS RESPONSE PROTEIN NHAX"/>
    <property type="match status" value="1"/>
</dbReference>
<gene>
    <name evidence="5" type="ORF">HLY00_100</name>
</gene>
<evidence type="ECO:0000256" key="3">
    <source>
        <dbReference type="ARBA" id="ARBA00022840"/>
    </source>
</evidence>